<organism evidence="11 15">
    <name type="scientific">Geotrypetes seraphini</name>
    <name type="common">Gaboon caecilian</name>
    <name type="synonym">Caecilia seraphini</name>
    <dbReference type="NCBI Taxonomy" id="260995"/>
    <lineage>
        <taxon>Eukaryota</taxon>
        <taxon>Metazoa</taxon>
        <taxon>Chordata</taxon>
        <taxon>Craniata</taxon>
        <taxon>Vertebrata</taxon>
        <taxon>Euteleostomi</taxon>
        <taxon>Amphibia</taxon>
        <taxon>Gymnophiona</taxon>
        <taxon>Geotrypetes</taxon>
    </lineage>
</organism>
<evidence type="ECO:0000256" key="8">
    <source>
        <dbReference type="ARBA" id="ARBA00023303"/>
    </source>
</evidence>
<dbReference type="RefSeq" id="XP_033783019.1">
    <property type="nucleotide sequence ID" value="XM_033927128.1"/>
</dbReference>
<dbReference type="RefSeq" id="XP_033783020.1">
    <property type="nucleotide sequence ID" value="XM_033927129.1"/>
</dbReference>
<comment type="similarity">
    <text evidence="9">Belongs to the KCNMB (TC 8.A.14.1) family. KCNMB1 subfamily.</text>
</comment>
<dbReference type="RefSeq" id="XP_033783018.1">
    <property type="nucleotide sequence ID" value="XM_033927127.1"/>
</dbReference>
<dbReference type="AlphaFoldDB" id="A0A6P8Q7Q3"/>
<dbReference type="GO" id="GO:0005513">
    <property type="term" value="P:detection of calcium ion"/>
    <property type="evidence" value="ECO:0007669"/>
    <property type="project" value="TreeGrafter"/>
</dbReference>
<evidence type="ECO:0000256" key="4">
    <source>
        <dbReference type="ARBA" id="ARBA00022989"/>
    </source>
</evidence>
<keyword evidence="3 10" id="KW-0812">Transmembrane</keyword>
<comment type="subcellular location">
    <subcellularLocation>
        <location evidence="1">Membrane</location>
        <topology evidence="1">Multi-pass membrane protein</topology>
    </subcellularLocation>
</comment>
<evidence type="ECO:0000313" key="12">
    <source>
        <dbReference type="RefSeq" id="XP_033783018.1"/>
    </source>
</evidence>
<keyword evidence="8 12" id="KW-0407">Ion channel</keyword>
<dbReference type="PANTHER" id="PTHR10258">
    <property type="entry name" value="CALCIUM-ACTIVATED POTASSIUM CHANNEL SUBUNIT BETA"/>
    <property type="match status" value="1"/>
</dbReference>
<proteinExistence type="inferred from homology"/>
<dbReference type="Proteomes" id="UP000515159">
    <property type="component" value="Chromosome 18"/>
</dbReference>
<keyword evidence="11" id="KW-1185">Reference proteome</keyword>
<keyword evidence="5" id="KW-0406">Ion transport</keyword>
<dbReference type="PANTHER" id="PTHR10258:SF1">
    <property type="entry name" value="CALCIUM-ACTIVATED POTASSIUM CHANNEL SUBUNIT BETA-1"/>
    <property type="match status" value="1"/>
</dbReference>
<name>A0A6P8Q7Q3_GEOSA</name>
<evidence type="ECO:0000256" key="1">
    <source>
        <dbReference type="ARBA" id="ARBA00004141"/>
    </source>
</evidence>
<dbReference type="GO" id="GO:0015269">
    <property type="term" value="F:calcium-activated potassium channel activity"/>
    <property type="evidence" value="ECO:0007669"/>
    <property type="project" value="InterPro"/>
</dbReference>
<dbReference type="GO" id="GO:0008076">
    <property type="term" value="C:voltage-gated potassium channel complex"/>
    <property type="evidence" value="ECO:0007669"/>
    <property type="project" value="TreeGrafter"/>
</dbReference>
<evidence type="ECO:0000313" key="15">
    <source>
        <dbReference type="RefSeq" id="XP_033783021.1"/>
    </source>
</evidence>
<sequence>MVKKSVLALKPGEIRALYLGSGMIISSVIIYFLLGVTIVPLHMKSVWTQKETCRLIQASITGVVECFHSPAASSCKASQYPCLQVTVNVNHSTEILMLYHMEDTLDINPKCSYVPNCLENSTETKIEVEKIEGNFKRAQTFPCHYDPKGEQKTVILYRRYEPSCIMFYLFWPTFMLTGGVSILILLKINQGFSRLAAQNTKINL</sequence>
<evidence type="ECO:0000256" key="10">
    <source>
        <dbReference type="SAM" id="Phobius"/>
    </source>
</evidence>
<gene>
    <name evidence="12 13 14 15" type="primary">KCNMB1</name>
</gene>
<evidence type="ECO:0000256" key="9">
    <source>
        <dbReference type="ARBA" id="ARBA00038155"/>
    </source>
</evidence>
<keyword evidence="6 10" id="KW-0472">Membrane</keyword>
<dbReference type="KEGG" id="gsh:117351610"/>
<dbReference type="InterPro" id="IPR003930">
    <property type="entry name" value="K_chnl_Ca-activ_BK_bsu"/>
</dbReference>
<dbReference type="RefSeq" id="XP_033783021.1">
    <property type="nucleotide sequence ID" value="XM_033927130.1"/>
</dbReference>
<evidence type="ECO:0000256" key="6">
    <source>
        <dbReference type="ARBA" id="ARBA00023136"/>
    </source>
</evidence>
<dbReference type="CTD" id="3779"/>
<evidence type="ECO:0000256" key="7">
    <source>
        <dbReference type="ARBA" id="ARBA00023180"/>
    </source>
</evidence>
<dbReference type="GO" id="GO:0015459">
    <property type="term" value="F:potassium channel regulator activity"/>
    <property type="evidence" value="ECO:0007669"/>
    <property type="project" value="TreeGrafter"/>
</dbReference>
<evidence type="ECO:0000256" key="3">
    <source>
        <dbReference type="ARBA" id="ARBA00022692"/>
    </source>
</evidence>
<evidence type="ECO:0000313" key="13">
    <source>
        <dbReference type="RefSeq" id="XP_033783019.1"/>
    </source>
</evidence>
<evidence type="ECO:0000313" key="14">
    <source>
        <dbReference type="RefSeq" id="XP_033783020.1"/>
    </source>
</evidence>
<keyword evidence="7" id="KW-0325">Glycoprotein</keyword>
<dbReference type="Pfam" id="PF03185">
    <property type="entry name" value="CaKB"/>
    <property type="match status" value="1"/>
</dbReference>
<reference evidence="12 13" key="1">
    <citation type="submission" date="2025-04" db="UniProtKB">
        <authorList>
            <consortium name="RefSeq"/>
        </authorList>
    </citation>
    <scope>IDENTIFICATION</scope>
</reference>
<protein>
    <submittedName>
        <fullName evidence="12 13">Calcium-activated potassium channel subunit beta-1</fullName>
    </submittedName>
</protein>
<dbReference type="OrthoDB" id="5962477at2759"/>
<evidence type="ECO:0000256" key="5">
    <source>
        <dbReference type="ARBA" id="ARBA00023065"/>
    </source>
</evidence>
<feature type="transmembrane region" description="Helical" evidence="10">
    <location>
        <begin position="16"/>
        <end position="41"/>
    </location>
</feature>
<accession>A0A6P8Q7Q3</accession>
<dbReference type="PRINTS" id="PR01450">
    <property type="entry name" value="BKCHANNELB"/>
</dbReference>
<dbReference type="GeneID" id="117351610"/>
<keyword evidence="2" id="KW-0813">Transport</keyword>
<keyword evidence="4 10" id="KW-1133">Transmembrane helix</keyword>
<evidence type="ECO:0000256" key="2">
    <source>
        <dbReference type="ARBA" id="ARBA00022448"/>
    </source>
</evidence>
<evidence type="ECO:0000313" key="11">
    <source>
        <dbReference type="Proteomes" id="UP000515159"/>
    </source>
</evidence>
<feature type="transmembrane region" description="Helical" evidence="10">
    <location>
        <begin position="165"/>
        <end position="186"/>
    </location>
</feature>